<dbReference type="SMART" id="SM00471">
    <property type="entry name" value="HDc"/>
    <property type="match status" value="1"/>
</dbReference>
<feature type="domain" description="HD" evidence="1">
    <location>
        <begin position="49"/>
        <end position="151"/>
    </location>
</feature>
<dbReference type="PROSITE" id="PS51831">
    <property type="entry name" value="HD"/>
    <property type="match status" value="1"/>
</dbReference>
<dbReference type="Gene3D" id="1.10.3210.10">
    <property type="entry name" value="Hypothetical protein af1432"/>
    <property type="match status" value="1"/>
</dbReference>
<proteinExistence type="predicted"/>
<dbReference type="SUPFAM" id="SSF109604">
    <property type="entry name" value="HD-domain/PDEase-like"/>
    <property type="match status" value="1"/>
</dbReference>
<dbReference type="Pfam" id="PF01966">
    <property type="entry name" value="HD"/>
    <property type="match status" value="1"/>
</dbReference>
<dbReference type="RefSeq" id="WP_153925279.1">
    <property type="nucleotide sequence ID" value="NZ_JACRWE010000001.1"/>
</dbReference>
<dbReference type="InterPro" id="IPR050135">
    <property type="entry name" value="dGTPase-like"/>
</dbReference>
<keyword evidence="3" id="KW-1185">Reference proteome</keyword>
<dbReference type="InterPro" id="IPR006674">
    <property type="entry name" value="HD_domain"/>
</dbReference>
<dbReference type="Proteomes" id="UP000609849">
    <property type="component" value="Unassembled WGS sequence"/>
</dbReference>
<dbReference type="PANTHER" id="PTHR11373:SF41">
    <property type="entry name" value="METAL-DEPENDENT PHOSPHOHYDROLASE"/>
    <property type="match status" value="1"/>
</dbReference>
<organism evidence="2 3">
    <name type="scientific">Romboutsia faecis</name>
    <dbReference type="NCBI Taxonomy" id="2764597"/>
    <lineage>
        <taxon>Bacteria</taxon>
        <taxon>Bacillati</taxon>
        <taxon>Bacillota</taxon>
        <taxon>Clostridia</taxon>
        <taxon>Peptostreptococcales</taxon>
        <taxon>Peptostreptococcaceae</taxon>
        <taxon>Romboutsia</taxon>
    </lineage>
</organism>
<dbReference type="CDD" id="cd00077">
    <property type="entry name" value="HDc"/>
    <property type="match status" value="1"/>
</dbReference>
<accession>A0ABR7JKP6</accession>
<comment type="caution">
    <text evidence="2">The sequence shown here is derived from an EMBL/GenBank/DDBJ whole genome shotgun (WGS) entry which is preliminary data.</text>
</comment>
<reference evidence="2 3" key="1">
    <citation type="submission" date="2020-08" db="EMBL/GenBank/DDBJ databases">
        <authorList>
            <person name="Liu C."/>
            <person name="Sun Q."/>
        </authorList>
    </citation>
    <scope>NUCLEOTIDE SEQUENCE [LARGE SCALE GENOMIC DNA]</scope>
    <source>
        <strain evidence="2 3">NSJ-18</strain>
    </source>
</reference>
<sequence>MYLKDYLYGDYIVEEVIEELINTKEVQRLKNIHQGGASYLVNPNWNVSRYEHSIGVMLLIRLMGGDIEEQIAGLLHDVSHTAFSHVIDYVLDKHNEDYHEEIFESIIENSDIPKILNKYGYSYKDILYDKSKYTILEKTAPNLCADRIDYTLRDMFRYGFITKNEISNFMSSLVVVKNEIMVNSLEAAKFFVDTYYKEVIDYFMNPLGIYANDRLSKAIKIALNDNIIVLDDLLKDDKYVFNLLESSNNKQIKSLVESLNYNVVVVEDNKNYDIYQKNKLRLIDPSIYIENKIYKASEICLEIKELSKKALEKSERGSYIKIL</sequence>
<dbReference type="InterPro" id="IPR003607">
    <property type="entry name" value="HD/PDEase_dom"/>
</dbReference>
<name>A0ABR7JKP6_9FIRM</name>
<evidence type="ECO:0000313" key="3">
    <source>
        <dbReference type="Proteomes" id="UP000609849"/>
    </source>
</evidence>
<evidence type="ECO:0000313" key="2">
    <source>
        <dbReference type="EMBL" id="MBC5995494.1"/>
    </source>
</evidence>
<protein>
    <submittedName>
        <fullName evidence="2">HD domain-containing protein</fullName>
    </submittedName>
</protein>
<dbReference type="PANTHER" id="PTHR11373">
    <property type="entry name" value="DEOXYNUCLEOSIDE TRIPHOSPHATE TRIPHOSPHOHYDROLASE"/>
    <property type="match status" value="1"/>
</dbReference>
<gene>
    <name evidence="2" type="ORF">H8923_01860</name>
</gene>
<dbReference type="EMBL" id="JACRWE010000001">
    <property type="protein sequence ID" value="MBC5995494.1"/>
    <property type="molecule type" value="Genomic_DNA"/>
</dbReference>
<evidence type="ECO:0000259" key="1">
    <source>
        <dbReference type="PROSITE" id="PS51831"/>
    </source>
</evidence>